<dbReference type="EMBL" id="DXHS01000061">
    <property type="protein sequence ID" value="HIW02388.1"/>
    <property type="molecule type" value="Genomic_DNA"/>
</dbReference>
<evidence type="ECO:0000313" key="1">
    <source>
        <dbReference type="EMBL" id="HIW02388.1"/>
    </source>
</evidence>
<dbReference type="SUPFAM" id="SSF52058">
    <property type="entry name" value="L domain-like"/>
    <property type="match status" value="1"/>
</dbReference>
<dbReference type="Pfam" id="PF13306">
    <property type="entry name" value="LRR_5"/>
    <property type="match status" value="3"/>
</dbReference>
<dbReference type="Gene3D" id="3.80.10.10">
    <property type="entry name" value="Ribonuclease Inhibitor"/>
    <property type="match status" value="2"/>
</dbReference>
<accession>A0A9D1TR46</accession>
<dbReference type="AlphaFoldDB" id="A0A9D1TR46"/>
<reference evidence="1" key="2">
    <citation type="submission" date="2021-04" db="EMBL/GenBank/DDBJ databases">
        <authorList>
            <person name="Gilroy R."/>
        </authorList>
    </citation>
    <scope>NUCLEOTIDE SEQUENCE</scope>
    <source>
        <strain evidence="1">12435</strain>
    </source>
</reference>
<organism evidence="1 2">
    <name type="scientific">Candidatus Protoclostridium stercorigallinarum</name>
    <dbReference type="NCBI Taxonomy" id="2838741"/>
    <lineage>
        <taxon>Bacteria</taxon>
        <taxon>Bacillati</taxon>
        <taxon>Bacillota</taxon>
        <taxon>Clostridia</taxon>
        <taxon>Candidatus Protoclostridium</taxon>
    </lineage>
</organism>
<proteinExistence type="predicted"/>
<reference evidence="1" key="1">
    <citation type="journal article" date="2021" name="PeerJ">
        <title>Extensive microbial diversity within the chicken gut microbiome revealed by metagenomics and culture.</title>
        <authorList>
            <person name="Gilroy R."/>
            <person name="Ravi A."/>
            <person name="Getino M."/>
            <person name="Pursley I."/>
            <person name="Horton D.L."/>
            <person name="Alikhan N.F."/>
            <person name="Baker D."/>
            <person name="Gharbi K."/>
            <person name="Hall N."/>
            <person name="Watson M."/>
            <person name="Adriaenssens E.M."/>
            <person name="Foster-Nyarko E."/>
            <person name="Jarju S."/>
            <person name="Secka A."/>
            <person name="Antonio M."/>
            <person name="Oren A."/>
            <person name="Chaudhuri R.R."/>
            <person name="La Ragione R."/>
            <person name="Hildebrand F."/>
            <person name="Pallen M.J."/>
        </authorList>
    </citation>
    <scope>NUCLEOTIDE SEQUENCE</scope>
    <source>
        <strain evidence="1">12435</strain>
    </source>
</reference>
<protein>
    <submittedName>
        <fullName evidence="1">Leucine-rich repeat domain-containing protein</fullName>
    </submittedName>
</protein>
<comment type="caution">
    <text evidence="1">The sequence shown here is derived from an EMBL/GenBank/DDBJ whole genome shotgun (WGS) entry which is preliminary data.</text>
</comment>
<sequence length="623" mass="70719">MDDIESKLHAIESSVGLRDEIVRSVLPEPNTDNGYYLVYYPDGLYKAALTDILRFSADNLRIWYDRRLDGGTAWEEYILEKTEEYDCIGVVMYINEEALLSPFFYALCKRVHDRRKHYCTVNYDTDETGNIVSGAATAKKLSGRLSPEAYKLYRILFDNAVTYIRGDAGAAEKIRAVRMLKRDDVLRYRVTGGEATVVSVKDSNVDEIVVPAETEIEGVRYPVTRVAALAFANCRRLRSVAFPDSLKEIGTPLSSSEENLGLLGTRLHSTLCPLTNAGSMPSGYVFYKCRALKKVILPQSTERIYADTFAECYGLKYVDLGGVKRCSPYLFGMGASGDDEWKLERITFSSDVLRCGDRYFTLSRFAAFDIPSSVKVTDGYAPFEIREDMRLPDGVKCTLGILSGSKGLRSLVLPASYRYPDTEEFAFCPDLESVVFECDDFDYTGTHYNGNMFVGCRKLKSVSLPRRLTSLILTDYTGCVSLSELRVPSTVMTVMCAPYMPRKKRVEQAAMAERDERYADTVYIKTLVMDSDKPFVAAEATAKEMRRPALNVFHPLRSLQDLREYELAKRMLRFWEELPYLETIYLPRESSVKSIPGFVSVPSDREGYVKFALKKRKHRLRER</sequence>
<evidence type="ECO:0000313" key="2">
    <source>
        <dbReference type="Proteomes" id="UP000823990"/>
    </source>
</evidence>
<dbReference type="InterPro" id="IPR032675">
    <property type="entry name" value="LRR_dom_sf"/>
</dbReference>
<dbReference type="Proteomes" id="UP000823990">
    <property type="component" value="Unassembled WGS sequence"/>
</dbReference>
<gene>
    <name evidence="1" type="ORF">H9892_03530</name>
</gene>
<name>A0A9D1TR46_9FIRM</name>
<dbReference type="InterPro" id="IPR026906">
    <property type="entry name" value="LRR_5"/>
</dbReference>